<reference evidence="2" key="1">
    <citation type="submission" date="2019-12" db="EMBL/GenBank/DDBJ databases">
        <authorList>
            <person name="Scholes J."/>
        </authorList>
    </citation>
    <scope>NUCLEOTIDE SEQUENCE</scope>
</reference>
<feature type="domain" description="Helitron helicase-like" evidence="1">
    <location>
        <begin position="144"/>
        <end position="307"/>
    </location>
</feature>
<dbReference type="Proteomes" id="UP001153555">
    <property type="component" value="Unassembled WGS sequence"/>
</dbReference>
<dbReference type="PANTHER" id="PTHR45786">
    <property type="entry name" value="DNA BINDING PROTEIN-LIKE"/>
    <property type="match status" value="1"/>
</dbReference>
<evidence type="ECO:0000313" key="3">
    <source>
        <dbReference type="Proteomes" id="UP001153555"/>
    </source>
</evidence>
<dbReference type="InterPro" id="IPR025476">
    <property type="entry name" value="Helitron_helicase-like"/>
</dbReference>
<dbReference type="Pfam" id="PF14214">
    <property type="entry name" value="Helitron_like_N"/>
    <property type="match status" value="1"/>
</dbReference>
<accession>A0A9N7MKA7</accession>
<dbReference type="OrthoDB" id="1928976at2759"/>
<name>A0A9N7MKA7_STRHE</name>
<gene>
    <name evidence="2" type="ORF">SHERM_09492</name>
</gene>
<organism evidence="2 3">
    <name type="scientific">Striga hermonthica</name>
    <name type="common">Purple witchweed</name>
    <name type="synonym">Buchnera hermonthica</name>
    <dbReference type="NCBI Taxonomy" id="68872"/>
    <lineage>
        <taxon>Eukaryota</taxon>
        <taxon>Viridiplantae</taxon>
        <taxon>Streptophyta</taxon>
        <taxon>Embryophyta</taxon>
        <taxon>Tracheophyta</taxon>
        <taxon>Spermatophyta</taxon>
        <taxon>Magnoliopsida</taxon>
        <taxon>eudicotyledons</taxon>
        <taxon>Gunneridae</taxon>
        <taxon>Pentapetalae</taxon>
        <taxon>asterids</taxon>
        <taxon>lamiids</taxon>
        <taxon>Lamiales</taxon>
        <taxon>Orobanchaceae</taxon>
        <taxon>Buchnereae</taxon>
        <taxon>Striga</taxon>
    </lineage>
</organism>
<sequence>GSERNDLDGEVVLGLKEMLDHYNVLVKSFRMARERLNQPEHREVKMRLIGRRNKDGRRYNLPSTSKVAALVVGDFDDAMGSRDIIVENRSGRLQRINELNASYLALHYPILYPYGEDGYREDIPFSVLKSITKRSRKFISSLEFFKYRMHDRDNELSSILSARRLYQQFVVDAYTMVEGARLRYICFNQTKLRTELYSRLKDAVLRGDIDPGSQGIRIILPSSFTGGARYMIENYQDAMAICRWTGYPDIFLTFTCNPKWPEIGRFLDNKNLKPEDRPDIVCRVFKAKLDALMRDARHNKMFGDVKA</sequence>
<evidence type="ECO:0000259" key="1">
    <source>
        <dbReference type="Pfam" id="PF14214"/>
    </source>
</evidence>
<proteinExistence type="predicted"/>
<dbReference type="AlphaFoldDB" id="A0A9N7MKA7"/>
<evidence type="ECO:0000313" key="2">
    <source>
        <dbReference type="EMBL" id="CAA0806604.1"/>
    </source>
</evidence>
<dbReference type="PANTHER" id="PTHR45786:SF66">
    <property type="entry name" value="HOOK MOTIF PROTEIN, PUTATIVE-RELATED"/>
    <property type="match status" value="1"/>
</dbReference>
<feature type="non-terminal residue" evidence="2">
    <location>
        <position position="1"/>
    </location>
</feature>
<keyword evidence="3" id="KW-1185">Reference proteome</keyword>
<protein>
    <recommendedName>
        <fullName evidence="1">Helitron helicase-like domain-containing protein</fullName>
    </recommendedName>
</protein>
<feature type="non-terminal residue" evidence="2">
    <location>
        <position position="307"/>
    </location>
</feature>
<dbReference type="EMBL" id="CACSLK010000984">
    <property type="protein sequence ID" value="CAA0806604.1"/>
    <property type="molecule type" value="Genomic_DNA"/>
</dbReference>
<comment type="caution">
    <text evidence="2">The sequence shown here is derived from an EMBL/GenBank/DDBJ whole genome shotgun (WGS) entry which is preliminary data.</text>
</comment>